<protein>
    <submittedName>
        <fullName evidence="1">Uncharacterized protein</fullName>
    </submittedName>
</protein>
<dbReference type="Proteomes" id="UP000660862">
    <property type="component" value="Unassembled WGS sequence"/>
</dbReference>
<reference evidence="1" key="1">
    <citation type="journal article" date="2014" name="Int. J. Syst. Evol. Microbiol.">
        <title>Complete genome sequence of Corynebacterium casei LMG S-19264T (=DSM 44701T), isolated from a smear-ripened cheese.</title>
        <authorList>
            <consortium name="US DOE Joint Genome Institute (JGI-PGF)"/>
            <person name="Walter F."/>
            <person name="Albersmeier A."/>
            <person name="Kalinowski J."/>
            <person name="Ruckert C."/>
        </authorList>
    </citation>
    <scope>NUCLEOTIDE SEQUENCE</scope>
    <source>
        <strain evidence="1">CGMCC 1.12195</strain>
    </source>
</reference>
<keyword evidence="2" id="KW-1185">Reference proteome</keyword>
<dbReference type="AlphaFoldDB" id="A0A917HKI5"/>
<proteinExistence type="predicted"/>
<name>A0A917HKI5_9SPHI</name>
<sequence length="681" mass="78486">MVYGVGGNPSDKRKGKSFEERVQSWRERGYTAHFMTGIAWGEYQDYFTGEWDGKWHLDEGQVERGGDTIWHGRMVPYIVPTANYLKYIKEMHVKRVIDAGIDAIYMEEPEFWARAGYSEAFKREWQAYYGFPWRPQHESPENTYLSNKLKYQLYYNALKDVFTYAKEYGKSKGMDIRCYVPTHSLVNYSQWQIVSPEASLASLDVVDGYIAQVWTGTAREPNYFNGKEKERVFETAFLEYGSMESMTAPTGRKMFFLTDPIEDWPRDWVDYKNNYEATFTAQLLYPQIADYEVMPWPDRIYEGLYRVSKDSEEKAKIPRHYSTQMQVMINTLNHMPLSENTVSGSHGISVLMANSLMFQRFPTHDGYEDPQLANFYGQALPFLKRGVPVKTVHLENVSYKETLKDTRVLLMTYSNMKPMSAEGHRYLAQWVKKGGILVYSGRDEDPYQTVTEWWNSDGNTYQRPSDHLFEQLGIPAGAATGEYTYGKGTVHIFRNDPKEYVLKKGGDQQFIQVVKDLYERNSANSLIFKNQLYLERGPYDIAAVLDENDDAAAFTIDGPVIDLYDPALPVLARKVVQPGRQALLYNLSRVVTPSTPQVLASASRIYEEDITGNSYAFVCRSPLHTTNVMRVLLPTEPRQFAVVDPEGNPVSDVRTSWDASSHTYFLQFENHPDGMHVKLDW</sequence>
<evidence type="ECO:0000313" key="1">
    <source>
        <dbReference type="EMBL" id="GGG81148.1"/>
    </source>
</evidence>
<evidence type="ECO:0000313" key="2">
    <source>
        <dbReference type="Proteomes" id="UP000660862"/>
    </source>
</evidence>
<accession>A0A917HKI5</accession>
<dbReference type="EMBL" id="BMER01000001">
    <property type="protein sequence ID" value="GGG81148.1"/>
    <property type="molecule type" value="Genomic_DNA"/>
</dbReference>
<organism evidence="1 2">
    <name type="scientific">Parapedobacter pyrenivorans</name>
    <dbReference type="NCBI Taxonomy" id="1305674"/>
    <lineage>
        <taxon>Bacteria</taxon>
        <taxon>Pseudomonadati</taxon>
        <taxon>Bacteroidota</taxon>
        <taxon>Sphingobacteriia</taxon>
        <taxon>Sphingobacteriales</taxon>
        <taxon>Sphingobacteriaceae</taxon>
        <taxon>Parapedobacter</taxon>
    </lineage>
</organism>
<comment type="caution">
    <text evidence="1">The sequence shown here is derived from an EMBL/GenBank/DDBJ whole genome shotgun (WGS) entry which is preliminary data.</text>
</comment>
<gene>
    <name evidence="1" type="ORF">GCM10007415_12160</name>
</gene>
<reference evidence="1" key="2">
    <citation type="submission" date="2020-09" db="EMBL/GenBank/DDBJ databases">
        <authorList>
            <person name="Sun Q."/>
            <person name="Zhou Y."/>
        </authorList>
    </citation>
    <scope>NUCLEOTIDE SEQUENCE</scope>
    <source>
        <strain evidence="1">CGMCC 1.12195</strain>
    </source>
</reference>